<keyword evidence="1" id="KW-1133">Transmembrane helix</keyword>
<dbReference type="EMBL" id="PCRS01000033">
    <property type="protein sequence ID" value="PIP24867.1"/>
    <property type="molecule type" value="Genomic_DNA"/>
</dbReference>
<comment type="caution">
    <text evidence="2">The sequence shown here is derived from an EMBL/GenBank/DDBJ whole genome shotgun (WGS) entry which is preliminary data.</text>
</comment>
<reference evidence="2 3" key="1">
    <citation type="submission" date="2017-09" db="EMBL/GenBank/DDBJ databases">
        <title>Depth-based differentiation of microbial function through sediment-hosted aquifers and enrichment of novel symbionts in the deep terrestrial subsurface.</title>
        <authorList>
            <person name="Probst A.J."/>
            <person name="Ladd B."/>
            <person name="Jarett J.K."/>
            <person name="Geller-Mcgrath D.E."/>
            <person name="Sieber C.M."/>
            <person name="Emerson J.B."/>
            <person name="Anantharaman K."/>
            <person name="Thomas B.C."/>
            <person name="Malmstrom R."/>
            <person name="Stieglmeier M."/>
            <person name="Klingl A."/>
            <person name="Woyke T."/>
            <person name="Ryan C.M."/>
            <person name="Banfield J.F."/>
        </authorList>
    </citation>
    <scope>NUCLEOTIDE SEQUENCE [LARGE SCALE GENOMIC DNA]</scope>
    <source>
        <strain evidence="2">CG23_combo_of_CG06-09_8_20_14_all_36_12</strain>
    </source>
</reference>
<evidence type="ECO:0000313" key="2">
    <source>
        <dbReference type="EMBL" id="PIP24867.1"/>
    </source>
</evidence>
<dbReference type="InterPro" id="IPR008969">
    <property type="entry name" value="CarboxyPept-like_regulatory"/>
</dbReference>
<dbReference type="AlphaFoldDB" id="A0A2G9Z069"/>
<dbReference type="Proteomes" id="UP000228681">
    <property type="component" value="Unassembled WGS sequence"/>
</dbReference>
<evidence type="ECO:0000313" key="3">
    <source>
        <dbReference type="Proteomes" id="UP000228681"/>
    </source>
</evidence>
<protein>
    <submittedName>
        <fullName evidence="2">Uncharacterized protein</fullName>
    </submittedName>
</protein>
<gene>
    <name evidence="2" type="ORF">COX34_01870</name>
</gene>
<organism evidence="2 3">
    <name type="scientific">Candidatus Nealsonbacteria bacterium CG23_combo_of_CG06-09_8_20_14_all_36_12</name>
    <dbReference type="NCBI Taxonomy" id="1974718"/>
    <lineage>
        <taxon>Bacteria</taxon>
        <taxon>Candidatus Nealsoniibacteriota</taxon>
    </lineage>
</organism>
<keyword evidence="1" id="KW-0812">Transmembrane</keyword>
<feature type="transmembrane region" description="Helical" evidence="1">
    <location>
        <begin position="29"/>
        <end position="54"/>
    </location>
</feature>
<proteinExistence type="predicted"/>
<keyword evidence="1" id="KW-0472">Membrane</keyword>
<accession>A0A2G9Z069</accession>
<evidence type="ECO:0000256" key="1">
    <source>
        <dbReference type="SAM" id="Phobius"/>
    </source>
</evidence>
<name>A0A2G9Z069_9BACT</name>
<dbReference type="SUPFAM" id="SSF49464">
    <property type="entry name" value="Carboxypeptidase regulatory domain-like"/>
    <property type="match status" value="1"/>
</dbReference>
<sequence length="467" mass="50861">MKYEVRSKKDKKRKKQSSNLQTPGFRLRVGFTLVETLVAIGLGAIIFIGLFTAFQGGMRLLSENKARASAISLANEKMELIRNLPYEKVGTVGGIPPGALPQEENATLNGINFTLKTFIQYIDDPADGLSSQDENGITADYKKVRIEVAWQGKSGKKSIALISNFSPPGIETITGGGTLIISVLDANSNPVDRAEVKIENSKVSPPISLTTLTNDQGKVIFPGSPATDSYKITINKTNYSTTKTYDVTPENPNPNPGHLTILEGETTEATFFIDRLGSISADTFQYSEELPLPKLPNLTFNIRGEKAIGKDSQGNPIYKYSQNLTTDNNGHLEIPNLEWDTYTMTISPTTGYDLMESCPPQPINLLPGGSIATTLTLVPHTQNTLLVLVKESSGELIIVGANVRLFNQTLGYNKSISSSNCGQAFFGSLDLSNNYSLEVTKSGYQDYLLENIYISGQNNLTVILNKP</sequence>
<dbReference type="Gene3D" id="2.60.40.1120">
    <property type="entry name" value="Carboxypeptidase-like, regulatory domain"/>
    <property type="match status" value="1"/>
</dbReference>